<dbReference type="InterPro" id="IPR000257">
    <property type="entry name" value="Uroporphyrinogen_deCOase"/>
</dbReference>
<dbReference type="Gene3D" id="3.20.20.210">
    <property type="match status" value="1"/>
</dbReference>
<sequence>GLNSPFREILPRGTPEQIREHVRKNIQIMSHGGGFVFQQVHNIMADVPPENIVAMFEAARERPIG</sequence>
<accession>X0VLZ0</accession>
<gene>
    <name evidence="2" type="ORF">S01H1_35802</name>
</gene>
<dbReference type="EMBL" id="BARS01022386">
    <property type="protein sequence ID" value="GAG13473.1"/>
    <property type="molecule type" value="Genomic_DNA"/>
</dbReference>
<evidence type="ECO:0000313" key="2">
    <source>
        <dbReference type="EMBL" id="GAG13473.1"/>
    </source>
</evidence>
<proteinExistence type="predicted"/>
<dbReference type="AlphaFoldDB" id="X0VLZ0"/>
<protein>
    <recommendedName>
        <fullName evidence="1">Uroporphyrinogen decarboxylase (URO-D) domain-containing protein</fullName>
    </recommendedName>
</protein>
<name>X0VLZ0_9ZZZZ</name>
<organism evidence="2">
    <name type="scientific">marine sediment metagenome</name>
    <dbReference type="NCBI Taxonomy" id="412755"/>
    <lineage>
        <taxon>unclassified sequences</taxon>
        <taxon>metagenomes</taxon>
        <taxon>ecological metagenomes</taxon>
    </lineage>
</organism>
<reference evidence="2" key="1">
    <citation type="journal article" date="2014" name="Front. Microbiol.">
        <title>High frequency of phylogenetically diverse reductive dehalogenase-homologous genes in deep subseafloor sedimentary metagenomes.</title>
        <authorList>
            <person name="Kawai M."/>
            <person name="Futagami T."/>
            <person name="Toyoda A."/>
            <person name="Takaki Y."/>
            <person name="Nishi S."/>
            <person name="Hori S."/>
            <person name="Arai W."/>
            <person name="Tsubouchi T."/>
            <person name="Morono Y."/>
            <person name="Uchiyama I."/>
            <person name="Ito T."/>
            <person name="Fujiyama A."/>
            <person name="Inagaki F."/>
            <person name="Takami H."/>
        </authorList>
    </citation>
    <scope>NUCLEOTIDE SEQUENCE</scope>
    <source>
        <strain evidence="2">Expedition CK06-06</strain>
    </source>
</reference>
<dbReference type="GO" id="GO:0006779">
    <property type="term" value="P:porphyrin-containing compound biosynthetic process"/>
    <property type="evidence" value="ECO:0007669"/>
    <property type="project" value="InterPro"/>
</dbReference>
<dbReference type="InterPro" id="IPR038071">
    <property type="entry name" value="UROD/MetE-like_sf"/>
</dbReference>
<evidence type="ECO:0000259" key="1">
    <source>
        <dbReference type="Pfam" id="PF01208"/>
    </source>
</evidence>
<dbReference type="GO" id="GO:0004853">
    <property type="term" value="F:uroporphyrinogen decarboxylase activity"/>
    <property type="evidence" value="ECO:0007669"/>
    <property type="project" value="InterPro"/>
</dbReference>
<dbReference type="Pfam" id="PF01208">
    <property type="entry name" value="URO-D"/>
    <property type="match status" value="1"/>
</dbReference>
<feature type="domain" description="Uroporphyrinogen decarboxylase (URO-D)" evidence="1">
    <location>
        <begin position="10"/>
        <end position="61"/>
    </location>
</feature>
<dbReference type="SUPFAM" id="SSF51726">
    <property type="entry name" value="UROD/MetE-like"/>
    <property type="match status" value="1"/>
</dbReference>
<comment type="caution">
    <text evidence="2">The sequence shown here is derived from an EMBL/GenBank/DDBJ whole genome shotgun (WGS) entry which is preliminary data.</text>
</comment>
<feature type="non-terminal residue" evidence="2">
    <location>
        <position position="1"/>
    </location>
</feature>